<dbReference type="EC" id="1.11.1.-" evidence="7"/>
<dbReference type="GO" id="GO:0004601">
    <property type="term" value="F:peroxidase activity"/>
    <property type="evidence" value="ECO:0007669"/>
    <property type="project" value="UniProtKB-KW"/>
</dbReference>
<accession>A0ABV7FJW2</accession>
<proteinExistence type="inferred from homology"/>
<dbReference type="RefSeq" id="WP_378119765.1">
    <property type="nucleotide sequence ID" value="NZ_JBHRTF010000004.1"/>
</dbReference>
<evidence type="ECO:0000256" key="4">
    <source>
        <dbReference type="ARBA" id="ARBA00022723"/>
    </source>
</evidence>
<feature type="domain" description="Catalase core" evidence="9">
    <location>
        <begin position="46"/>
        <end position="353"/>
    </location>
</feature>
<dbReference type="PIRSF" id="PIRSF000296">
    <property type="entry name" value="SrpA"/>
    <property type="match status" value="1"/>
</dbReference>
<dbReference type="PROSITE" id="PS51257">
    <property type="entry name" value="PROKAR_LIPOPROTEIN"/>
    <property type="match status" value="1"/>
</dbReference>
<name>A0ABV7FJW2_9GAMM</name>
<dbReference type="Pfam" id="PF00199">
    <property type="entry name" value="Catalase"/>
    <property type="match status" value="1"/>
</dbReference>
<keyword evidence="6 7" id="KW-0408">Iron</keyword>
<keyword evidence="8" id="KW-0732">Signal</keyword>
<evidence type="ECO:0000256" key="5">
    <source>
        <dbReference type="ARBA" id="ARBA00023002"/>
    </source>
</evidence>
<dbReference type="PANTHER" id="PTHR11465:SF9">
    <property type="entry name" value="CATALASE"/>
    <property type="match status" value="1"/>
</dbReference>
<keyword evidence="3 7" id="KW-0349">Heme</keyword>
<dbReference type="PANTHER" id="PTHR11465">
    <property type="entry name" value="CATALASE"/>
    <property type="match status" value="1"/>
</dbReference>
<evidence type="ECO:0000259" key="9">
    <source>
        <dbReference type="SMART" id="SM01060"/>
    </source>
</evidence>
<keyword evidence="4 7" id="KW-0479">Metal-binding</keyword>
<sequence length="356" mass="38525">MHIHSQKNYASRHHRANYRVKRVLLSSLFMLASCAASAQQTTTEASTTKATPVSPQELIQTFESVAGVHKGIRRGHAKGYCAKGVFTGLQGASNYSSSPIFNGTAHPVILRFSLGGGNPAASDAARGPRGMALQIQLADGQAHNMAMLSTPMFPAKDPTEFNGLLQTFIPDPQTGKPDPTKTAAYRAANPSTQAQPAWLASHNPSWSYGSTRYYGIHTFFFTADDGKRHKVRWQFTPTKGEKLLSDDELASAGTDFLIGNLRQQLAQGKVSWDMEISLGEPGDSEIDPSQVWPDTRPTVKLARLDLTTADASDKGCDNINFDPNRVTVGVTPSTDPVLQMRSAAYAISFGKRLSGQ</sequence>
<comment type="cofactor">
    <cofactor evidence="7">
        <name>heme</name>
        <dbReference type="ChEBI" id="CHEBI:30413"/>
    </cofactor>
</comment>
<dbReference type="InterPro" id="IPR024168">
    <property type="entry name" value="Catalase_SrpA-type_pred"/>
</dbReference>
<dbReference type="EMBL" id="JBHRTF010000004">
    <property type="protein sequence ID" value="MFC3116482.1"/>
    <property type="molecule type" value="Genomic_DNA"/>
</dbReference>
<feature type="chain" id="PRO_5047145354" description="Catalase-related peroxidase" evidence="8">
    <location>
        <begin position="39"/>
        <end position="356"/>
    </location>
</feature>
<evidence type="ECO:0000256" key="6">
    <source>
        <dbReference type="ARBA" id="ARBA00023004"/>
    </source>
</evidence>
<evidence type="ECO:0000313" key="11">
    <source>
        <dbReference type="Proteomes" id="UP001595555"/>
    </source>
</evidence>
<reference evidence="11" key="1">
    <citation type="journal article" date="2019" name="Int. J. Syst. Evol. Microbiol.">
        <title>The Global Catalogue of Microorganisms (GCM) 10K type strain sequencing project: providing services to taxonomists for standard genome sequencing and annotation.</title>
        <authorList>
            <consortium name="The Broad Institute Genomics Platform"/>
            <consortium name="The Broad Institute Genome Sequencing Center for Infectious Disease"/>
            <person name="Wu L."/>
            <person name="Ma J."/>
        </authorList>
    </citation>
    <scope>NUCLEOTIDE SEQUENCE [LARGE SCALE GENOMIC DNA]</scope>
    <source>
        <strain evidence="11">KCTC 52237</strain>
    </source>
</reference>
<comment type="similarity">
    <text evidence="1 7">Belongs to the catalase family.</text>
</comment>
<comment type="function">
    <text evidence="7">Has an organic peroxide-dependent peroxidase activity.</text>
</comment>
<dbReference type="PROSITE" id="PS51402">
    <property type="entry name" value="CATALASE_3"/>
    <property type="match status" value="1"/>
</dbReference>
<evidence type="ECO:0000256" key="3">
    <source>
        <dbReference type="ARBA" id="ARBA00022617"/>
    </source>
</evidence>
<evidence type="ECO:0000256" key="2">
    <source>
        <dbReference type="ARBA" id="ARBA00022559"/>
    </source>
</evidence>
<keyword evidence="2 7" id="KW-0575">Peroxidase</keyword>
<evidence type="ECO:0000256" key="7">
    <source>
        <dbReference type="PIRNR" id="PIRNR000296"/>
    </source>
</evidence>
<dbReference type="Proteomes" id="UP001595555">
    <property type="component" value="Unassembled WGS sequence"/>
</dbReference>
<gene>
    <name evidence="10" type="ORF">ACFODX_12995</name>
</gene>
<dbReference type="InterPro" id="IPR020835">
    <property type="entry name" value="Catalase_sf"/>
</dbReference>
<evidence type="ECO:0000256" key="1">
    <source>
        <dbReference type="ARBA" id="ARBA00005329"/>
    </source>
</evidence>
<dbReference type="SMART" id="SM01060">
    <property type="entry name" value="Catalase"/>
    <property type="match status" value="1"/>
</dbReference>
<organism evidence="10 11">
    <name type="scientific">Cellvibrio fontiphilus</name>
    <dbReference type="NCBI Taxonomy" id="1815559"/>
    <lineage>
        <taxon>Bacteria</taxon>
        <taxon>Pseudomonadati</taxon>
        <taxon>Pseudomonadota</taxon>
        <taxon>Gammaproteobacteria</taxon>
        <taxon>Cellvibrionales</taxon>
        <taxon>Cellvibrionaceae</taxon>
        <taxon>Cellvibrio</taxon>
    </lineage>
</organism>
<keyword evidence="5 7" id="KW-0560">Oxidoreductase</keyword>
<evidence type="ECO:0000313" key="10">
    <source>
        <dbReference type="EMBL" id="MFC3116482.1"/>
    </source>
</evidence>
<dbReference type="InterPro" id="IPR011614">
    <property type="entry name" value="Catalase_core"/>
</dbReference>
<protein>
    <recommendedName>
        <fullName evidence="7">Catalase-related peroxidase</fullName>
        <ecNumber evidence="7">1.11.1.-</ecNumber>
    </recommendedName>
</protein>
<dbReference type="Gene3D" id="1.20.1280.120">
    <property type="match status" value="1"/>
</dbReference>
<feature type="signal peptide" evidence="8">
    <location>
        <begin position="1"/>
        <end position="38"/>
    </location>
</feature>
<evidence type="ECO:0000256" key="8">
    <source>
        <dbReference type="SAM" id="SignalP"/>
    </source>
</evidence>
<keyword evidence="11" id="KW-1185">Reference proteome</keyword>
<dbReference type="SUPFAM" id="SSF56634">
    <property type="entry name" value="Heme-dependent catalase-like"/>
    <property type="match status" value="1"/>
</dbReference>
<dbReference type="Gene3D" id="2.40.180.10">
    <property type="entry name" value="Catalase core domain"/>
    <property type="match status" value="1"/>
</dbReference>
<comment type="caution">
    <text evidence="10">The sequence shown here is derived from an EMBL/GenBank/DDBJ whole genome shotgun (WGS) entry which is preliminary data.</text>
</comment>
<dbReference type="InterPro" id="IPR018028">
    <property type="entry name" value="Catalase"/>
</dbReference>
<dbReference type="CDD" id="cd08153">
    <property type="entry name" value="srpA_like"/>
    <property type="match status" value="1"/>
</dbReference>